<sequence length="114" mass="12145">MTTDEGRARLAEQLVALPVHELVDVLRRVLPHYTEDEPGLRTTLVLATATTDEDTPDVAELALVAWPDRNHHEGGLGADQGLWNEGDCATCAVTLTSNAKRGHCPVCGSGCGLT</sequence>
<dbReference type="EMBL" id="CP159342">
    <property type="protein sequence ID" value="XCH75732.1"/>
    <property type="molecule type" value="Genomic_DNA"/>
</dbReference>
<evidence type="ECO:0000313" key="2">
    <source>
        <dbReference type="EMBL" id="XCH75732.1"/>
    </source>
</evidence>
<accession>A0AAU8HKL2</accession>
<reference evidence="1" key="1">
    <citation type="submission" date="2024-01" db="EMBL/GenBank/DDBJ databases">
        <title>The genome sequence of Micromonospora mangrovi CCTCC AA 2012012.</title>
        <authorList>
            <person name="Gao J."/>
        </authorList>
    </citation>
    <scope>NUCLEOTIDE SEQUENCE</scope>
    <source>
        <strain evidence="1">CCTCC AA 2012012</strain>
    </source>
</reference>
<gene>
    <name evidence="2" type="ORF">ABUL08_06500</name>
    <name evidence="1" type="ORF">VK199_06455</name>
</gene>
<reference evidence="2" key="2">
    <citation type="submission" date="2024-06" db="EMBL/GenBank/DDBJ databases">
        <title>Micromonospora mangrovi CCTCC AA 2012012 genome sequences.</title>
        <authorList>
            <person name="Gao J."/>
        </authorList>
    </citation>
    <scope>NUCLEOTIDE SEQUENCE</scope>
    <source>
        <strain evidence="2">CCTCC AA 2012012</strain>
    </source>
</reference>
<protein>
    <submittedName>
        <fullName evidence="2">Uncharacterized protein</fullName>
    </submittedName>
</protein>
<organism evidence="2">
    <name type="scientific">Micromonospora sp. CCTCC AA 2012012</name>
    <dbReference type="NCBI Taxonomy" id="3111921"/>
    <lineage>
        <taxon>Bacteria</taxon>
        <taxon>Bacillati</taxon>
        <taxon>Actinomycetota</taxon>
        <taxon>Actinomycetes</taxon>
        <taxon>Micromonosporales</taxon>
        <taxon>Micromonosporaceae</taxon>
        <taxon>Micromonospora</taxon>
    </lineage>
</organism>
<name>A0AAU8HKL2_9ACTN</name>
<dbReference type="EMBL" id="CP157762">
    <property type="protein sequence ID" value="XBP95029.1"/>
    <property type="molecule type" value="Genomic_DNA"/>
</dbReference>
<evidence type="ECO:0000313" key="1">
    <source>
        <dbReference type="EMBL" id="XBP95029.1"/>
    </source>
</evidence>
<dbReference type="AlphaFoldDB" id="A0AAU8HKL2"/>
<dbReference type="RefSeq" id="WP_350935461.1">
    <property type="nucleotide sequence ID" value="NZ_CP157762.1"/>
</dbReference>
<proteinExistence type="predicted"/>